<name>A0A1H0GXP1_9HYPH</name>
<dbReference type="RefSeq" id="WP_090226120.1">
    <property type="nucleotide sequence ID" value="NZ_FNJC01000001.1"/>
</dbReference>
<dbReference type="PROSITE" id="PS51677">
    <property type="entry name" value="NODB"/>
    <property type="match status" value="1"/>
</dbReference>
<evidence type="ECO:0000256" key="1">
    <source>
        <dbReference type="ARBA" id="ARBA00003236"/>
    </source>
</evidence>
<dbReference type="Gene3D" id="3.20.20.370">
    <property type="entry name" value="Glycoside hydrolase/deacetylase"/>
    <property type="match status" value="1"/>
</dbReference>
<dbReference type="InterPro" id="IPR002509">
    <property type="entry name" value="NODB_dom"/>
</dbReference>
<comment type="function">
    <text evidence="1">Is involved in generating a small heat-stable compound (Nod), an acylated oligomer of N-acetylglucosamine, that stimulates mitosis in various plant protoplasts.</text>
</comment>
<gene>
    <name evidence="8" type="ORF">SAMN04488061_0314</name>
</gene>
<protein>
    <recommendedName>
        <fullName evidence="4">Chitooligosaccharide deacetylase</fullName>
    </recommendedName>
    <alternativeName>
        <fullName evidence="6">Nodulation protein B</fullName>
    </alternativeName>
</protein>
<dbReference type="CDD" id="cd10918">
    <property type="entry name" value="CE4_NodB_like_5s_6s"/>
    <property type="match status" value="1"/>
</dbReference>
<evidence type="ECO:0000256" key="6">
    <source>
        <dbReference type="ARBA" id="ARBA00032976"/>
    </source>
</evidence>
<comment type="similarity">
    <text evidence="3">Belongs to the polysaccharide deacetylase family.</text>
</comment>
<evidence type="ECO:0000259" key="7">
    <source>
        <dbReference type="PROSITE" id="PS51677"/>
    </source>
</evidence>
<keyword evidence="5" id="KW-0732">Signal</keyword>
<dbReference type="Pfam" id="PF01522">
    <property type="entry name" value="Polysacc_deac_1"/>
    <property type="match status" value="1"/>
</dbReference>
<evidence type="ECO:0000256" key="3">
    <source>
        <dbReference type="ARBA" id="ARBA00010973"/>
    </source>
</evidence>
<dbReference type="PANTHER" id="PTHR34216:SF3">
    <property type="entry name" value="POLY-BETA-1,6-N-ACETYL-D-GLUCOSAMINE N-DEACETYLASE"/>
    <property type="match status" value="1"/>
</dbReference>
<evidence type="ECO:0000256" key="2">
    <source>
        <dbReference type="ARBA" id="ARBA00004613"/>
    </source>
</evidence>
<organism evidence="8 9">
    <name type="scientific">Filomicrobium insigne</name>
    <dbReference type="NCBI Taxonomy" id="418854"/>
    <lineage>
        <taxon>Bacteria</taxon>
        <taxon>Pseudomonadati</taxon>
        <taxon>Pseudomonadota</taxon>
        <taxon>Alphaproteobacteria</taxon>
        <taxon>Hyphomicrobiales</taxon>
        <taxon>Hyphomicrobiaceae</taxon>
        <taxon>Filomicrobium</taxon>
    </lineage>
</organism>
<feature type="domain" description="NodB homology" evidence="7">
    <location>
        <begin position="64"/>
        <end position="322"/>
    </location>
</feature>
<reference evidence="8 9" key="1">
    <citation type="submission" date="2016-10" db="EMBL/GenBank/DDBJ databases">
        <authorList>
            <person name="Varghese N."/>
            <person name="Submissions S."/>
        </authorList>
    </citation>
    <scope>NUCLEOTIDE SEQUENCE [LARGE SCALE GENOMIC DNA]</scope>
    <source>
        <strain evidence="8 9">CGMCC 1.6497</strain>
    </source>
</reference>
<evidence type="ECO:0000313" key="8">
    <source>
        <dbReference type="EMBL" id="SDO11806.1"/>
    </source>
</evidence>
<evidence type="ECO:0000256" key="5">
    <source>
        <dbReference type="ARBA" id="ARBA00022729"/>
    </source>
</evidence>
<comment type="subcellular location">
    <subcellularLocation>
        <location evidence="2">Secreted</location>
    </subcellularLocation>
</comment>
<comment type="caution">
    <text evidence="8">The sequence shown here is derived from an EMBL/GenBank/DDBJ whole genome shotgun (WGS) entry which is preliminary data.</text>
</comment>
<evidence type="ECO:0000313" key="9">
    <source>
        <dbReference type="Proteomes" id="UP000198795"/>
    </source>
</evidence>
<sequence length="322" mass="36025">MKSARRPALTCVCYHDIAARESAATAGLGITTTPTTFAEHLDYFTSRYNVVGLDAVLAGELPERPLLITFDDAYRSVLTNAAPMLAERRLPAVMFANARPIRDAFVPPENMLALSAAQWGIDDLSRLVSNGRFEAETLLDLIGGYASRLAPTELQDMSAVILAKLGQTQAQLHRDLGLFLEPDDLKRLADFGIEIGNHTRSHVRCRALDARELNSEIVSAKDELEEMSGRTVRGFSFPWGHEDDATPEALAAIRSSDHRGIFLVHARHNSERPAKDIWYRVVMTNESVQQLPWVLSIKPRLRSLVQRWRRGREDGARMKQRA</sequence>
<evidence type="ECO:0000256" key="4">
    <source>
        <dbReference type="ARBA" id="ARBA00020071"/>
    </source>
</evidence>
<dbReference type="SUPFAM" id="SSF88713">
    <property type="entry name" value="Glycoside hydrolase/deacetylase"/>
    <property type="match status" value="1"/>
</dbReference>
<dbReference type="EMBL" id="FNJC01000001">
    <property type="protein sequence ID" value="SDO11806.1"/>
    <property type="molecule type" value="Genomic_DNA"/>
</dbReference>
<proteinExistence type="inferred from homology"/>
<accession>A0A1H0GXP1</accession>
<dbReference type="InterPro" id="IPR051398">
    <property type="entry name" value="Polysacch_Deacetylase"/>
</dbReference>
<dbReference type="InterPro" id="IPR011330">
    <property type="entry name" value="Glyco_hydro/deAcase_b/a-brl"/>
</dbReference>
<dbReference type="PANTHER" id="PTHR34216">
    <property type="match status" value="1"/>
</dbReference>
<dbReference type="Proteomes" id="UP000198795">
    <property type="component" value="Unassembled WGS sequence"/>
</dbReference>
<keyword evidence="9" id="KW-1185">Reference proteome</keyword>